<evidence type="ECO:0000313" key="1">
    <source>
        <dbReference type="EMBL" id="SIS10222.1"/>
    </source>
</evidence>
<dbReference type="EMBL" id="FTNV01000001">
    <property type="protein sequence ID" value="SIS10222.1"/>
    <property type="molecule type" value="Genomic_DNA"/>
</dbReference>
<protein>
    <recommendedName>
        <fullName evidence="3">N-(5'-phosphoribosyl)anthranilate isomerase</fullName>
    </recommendedName>
</protein>
<sequence length="77" mass="8841">MSMNTPITMTPEQWMQSLFGAQSAQGGSVLRRKLDHIDRYVGRDRFVAELKRRGYHAVTNAGQMIIFCNNEPMRIVL</sequence>
<keyword evidence="2" id="KW-1185">Reference proteome</keyword>
<gene>
    <name evidence="1" type="ORF">SAMN05421666_1898</name>
</gene>
<dbReference type="Proteomes" id="UP000186019">
    <property type="component" value="Unassembled WGS sequence"/>
</dbReference>
<organism evidence="1 2">
    <name type="scientific">Roseovarius nanhaiticus</name>
    <dbReference type="NCBI Taxonomy" id="573024"/>
    <lineage>
        <taxon>Bacteria</taxon>
        <taxon>Pseudomonadati</taxon>
        <taxon>Pseudomonadota</taxon>
        <taxon>Alphaproteobacteria</taxon>
        <taxon>Rhodobacterales</taxon>
        <taxon>Roseobacteraceae</taxon>
        <taxon>Roseovarius</taxon>
    </lineage>
</organism>
<evidence type="ECO:0000313" key="2">
    <source>
        <dbReference type="Proteomes" id="UP000186019"/>
    </source>
</evidence>
<dbReference type="OrthoDB" id="7867818at2"/>
<name>A0A1N7GCJ8_9RHOB</name>
<dbReference type="STRING" id="573024.SAMN05216208_0238"/>
<reference evidence="1 2" key="1">
    <citation type="submission" date="2017-01" db="EMBL/GenBank/DDBJ databases">
        <authorList>
            <person name="Mah S.A."/>
            <person name="Swanson W.J."/>
            <person name="Moy G.W."/>
            <person name="Vacquier V.D."/>
        </authorList>
    </citation>
    <scope>NUCLEOTIDE SEQUENCE [LARGE SCALE GENOMIC DNA]</scope>
    <source>
        <strain evidence="1 2">DSM 29590</strain>
    </source>
</reference>
<accession>A0A1N7GCJ8</accession>
<dbReference type="AlphaFoldDB" id="A0A1N7GCJ8"/>
<evidence type="ECO:0008006" key="3">
    <source>
        <dbReference type="Google" id="ProtNLM"/>
    </source>
</evidence>
<proteinExistence type="predicted"/>
<dbReference type="RefSeq" id="WP_076532930.1">
    <property type="nucleotide sequence ID" value="NZ_CANNEL010000004.1"/>
</dbReference>